<dbReference type="AlphaFoldDB" id="A0A919PTS7"/>
<dbReference type="GO" id="GO:0006313">
    <property type="term" value="P:DNA transposition"/>
    <property type="evidence" value="ECO:0007669"/>
    <property type="project" value="InterPro"/>
</dbReference>
<dbReference type="Proteomes" id="UP000660611">
    <property type="component" value="Unassembled WGS sequence"/>
</dbReference>
<dbReference type="Pfam" id="PF13006">
    <property type="entry name" value="Nterm_IS4"/>
    <property type="match status" value="1"/>
</dbReference>
<dbReference type="GO" id="GO:0004803">
    <property type="term" value="F:transposase activity"/>
    <property type="evidence" value="ECO:0007669"/>
    <property type="project" value="InterPro"/>
</dbReference>
<name>A0A919PTS7_9ACTN</name>
<feature type="domain" description="Transposase IS4 N-terminal" evidence="2">
    <location>
        <begin position="11"/>
        <end position="108"/>
    </location>
</feature>
<dbReference type="InterPro" id="IPR047952">
    <property type="entry name" value="Transpos_IS4"/>
</dbReference>
<dbReference type="PANTHER" id="PTHR37529">
    <property type="entry name" value="TRANSPOSASE INSG FOR INSERTION SEQUENCE ELEMENT IS4-RELATED"/>
    <property type="match status" value="1"/>
</dbReference>
<dbReference type="InterPro" id="IPR012337">
    <property type="entry name" value="RNaseH-like_sf"/>
</dbReference>
<proteinExistence type="predicted"/>
<comment type="caution">
    <text evidence="3">The sequence shown here is derived from an EMBL/GenBank/DDBJ whole genome shotgun (WGS) entry which is preliminary data.</text>
</comment>
<evidence type="ECO:0000313" key="3">
    <source>
        <dbReference type="EMBL" id="GIG50059.1"/>
    </source>
</evidence>
<evidence type="ECO:0000313" key="4">
    <source>
        <dbReference type="Proteomes" id="UP000660611"/>
    </source>
</evidence>
<dbReference type="NCBIfam" id="NF033592">
    <property type="entry name" value="transpos_IS4_1"/>
    <property type="match status" value="1"/>
</dbReference>
<dbReference type="InterPro" id="IPR024473">
    <property type="entry name" value="Transposases_IS4_N"/>
</dbReference>
<sequence>MGGLAGGPDLVSLGVLVAAVPRFKVDEAAAVCGVAEARRGGKLPPHVTAYLTMALCLFAQESAEEVAQKVTGSLSAFGVWDAAWTPPTSSGITQARMRLGREVLRETFYRVAEPVAAPSTRGAWLSGRRLVAIDGFDFDVPDTAENAAEFGYAGNDRSRSAFPKVRVVAVSECGSQAFIDAEVGPWAASEKAMAAPLLAALSSDWLLLADRGFYSFAAYTAAAGTGAALCWRAPTQLGLPVVKVLPDGTYLSVLIDPSIRGQHRERLRAEAASGAKPDPAAAHVVRIVEYEVPDRDGSELICLITNVHDPADVSAADLAGCYQQRWESEAANGQLKTSLRGSGRVLRSRSPDLVLQEVWAYLLVQYAISALICQAATSADIDPDRSSFVKAQSRS</sequence>
<protein>
    <submittedName>
        <fullName evidence="3">Transposase</fullName>
    </submittedName>
</protein>
<dbReference type="GO" id="GO:0003677">
    <property type="term" value="F:DNA binding"/>
    <property type="evidence" value="ECO:0007669"/>
    <property type="project" value="InterPro"/>
</dbReference>
<dbReference type="Pfam" id="PF01609">
    <property type="entry name" value="DDE_Tnp_1"/>
    <property type="match status" value="1"/>
</dbReference>
<evidence type="ECO:0000259" key="2">
    <source>
        <dbReference type="Pfam" id="PF13006"/>
    </source>
</evidence>
<accession>A0A919PTS7</accession>
<dbReference type="SUPFAM" id="SSF53098">
    <property type="entry name" value="Ribonuclease H-like"/>
    <property type="match status" value="1"/>
</dbReference>
<feature type="domain" description="Transposase IS4-like" evidence="1">
    <location>
        <begin position="126"/>
        <end position="363"/>
    </location>
</feature>
<evidence type="ECO:0000259" key="1">
    <source>
        <dbReference type="Pfam" id="PF01609"/>
    </source>
</evidence>
<dbReference type="PANTHER" id="PTHR37529:SF1">
    <property type="entry name" value="TRANSPOSASE INSG FOR INSERTION SEQUENCE ELEMENT IS4-RELATED"/>
    <property type="match status" value="1"/>
</dbReference>
<organism evidence="3 4">
    <name type="scientific">Dactylosporangium siamense</name>
    <dbReference type="NCBI Taxonomy" id="685454"/>
    <lineage>
        <taxon>Bacteria</taxon>
        <taxon>Bacillati</taxon>
        <taxon>Actinomycetota</taxon>
        <taxon>Actinomycetes</taxon>
        <taxon>Micromonosporales</taxon>
        <taxon>Micromonosporaceae</taxon>
        <taxon>Dactylosporangium</taxon>
    </lineage>
</organism>
<gene>
    <name evidence="3" type="ORF">Dsi01nite_081000</name>
</gene>
<reference evidence="3" key="1">
    <citation type="submission" date="2021-01" db="EMBL/GenBank/DDBJ databases">
        <title>Whole genome shotgun sequence of Dactylosporangium siamense NBRC 106093.</title>
        <authorList>
            <person name="Komaki H."/>
            <person name="Tamura T."/>
        </authorList>
    </citation>
    <scope>NUCLEOTIDE SEQUENCE</scope>
    <source>
        <strain evidence="3">NBRC 106093</strain>
    </source>
</reference>
<dbReference type="InterPro" id="IPR002559">
    <property type="entry name" value="Transposase_11"/>
</dbReference>
<dbReference type="RefSeq" id="WP_203851712.1">
    <property type="nucleotide sequence ID" value="NZ_BAAAVW010000014.1"/>
</dbReference>
<keyword evidence="4" id="KW-1185">Reference proteome</keyword>
<dbReference type="EMBL" id="BONQ01000127">
    <property type="protein sequence ID" value="GIG50059.1"/>
    <property type="molecule type" value="Genomic_DNA"/>
</dbReference>